<feature type="non-terminal residue" evidence="2">
    <location>
        <position position="42"/>
    </location>
</feature>
<evidence type="ECO:0000313" key="2">
    <source>
        <dbReference type="EMBL" id="MCI17595.1"/>
    </source>
</evidence>
<dbReference type="Proteomes" id="UP000265520">
    <property type="component" value="Unassembled WGS sequence"/>
</dbReference>
<proteinExistence type="predicted"/>
<keyword evidence="2" id="KW-0560">Oxidoreductase</keyword>
<reference evidence="2 3" key="1">
    <citation type="journal article" date="2018" name="Front. Plant Sci.">
        <title>Red Clover (Trifolium pratense) and Zigzag Clover (T. medium) - A Picture of Genomic Similarities and Differences.</title>
        <authorList>
            <person name="Dluhosova J."/>
            <person name="Istvanek J."/>
            <person name="Nedelnik J."/>
            <person name="Repkova J."/>
        </authorList>
    </citation>
    <scope>NUCLEOTIDE SEQUENCE [LARGE SCALE GENOMIC DNA]</scope>
    <source>
        <strain evidence="3">cv. 10/8</strain>
        <tissue evidence="2">Leaf</tissue>
    </source>
</reference>
<feature type="transmembrane region" description="Helical" evidence="1">
    <location>
        <begin position="6"/>
        <end position="30"/>
    </location>
</feature>
<keyword evidence="2" id="KW-0575">Peroxidase</keyword>
<keyword evidence="1" id="KW-1133">Transmembrane helix</keyword>
<evidence type="ECO:0000313" key="3">
    <source>
        <dbReference type="Proteomes" id="UP000265520"/>
    </source>
</evidence>
<sequence length="42" mass="4538">MASSAIGMVIMVMMVWSTCINASALSVNYYKHTCPQVESIVA</sequence>
<comment type="caution">
    <text evidence="2">The sequence shown here is derived from an EMBL/GenBank/DDBJ whole genome shotgun (WGS) entry which is preliminary data.</text>
</comment>
<dbReference type="AlphaFoldDB" id="A0A392Q2X4"/>
<keyword evidence="1" id="KW-0812">Transmembrane</keyword>
<accession>A0A392Q2X4</accession>
<protein>
    <submittedName>
        <fullName evidence="2">Peroxidase</fullName>
    </submittedName>
</protein>
<keyword evidence="3" id="KW-1185">Reference proteome</keyword>
<dbReference type="GO" id="GO:0004601">
    <property type="term" value="F:peroxidase activity"/>
    <property type="evidence" value="ECO:0007669"/>
    <property type="project" value="UniProtKB-KW"/>
</dbReference>
<organism evidence="2 3">
    <name type="scientific">Trifolium medium</name>
    <dbReference type="NCBI Taxonomy" id="97028"/>
    <lineage>
        <taxon>Eukaryota</taxon>
        <taxon>Viridiplantae</taxon>
        <taxon>Streptophyta</taxon>
        <taxon>Embryophyta</taxon>
        <taxon>Tracheophyta</taxon>
        <taxon>Spermatophyta</taxon>
        <taxon>Magnoliopsida</taxon>
        <taxon>eudicotyledons</taxon>
        <taxon>Gunneridae</taxon>
        <taxon>Pentapetalae</taxon>
        <taxon>rosids</taxon>
        <taxon>fabids</taxon>
        <taxon>Fabales</taxon>
        <taxon>Fabaceae</taxon>
        <taxon>Papilionoideae</taxon>
        <taxon>50 kb inversion clade</taxon>
        <taxon>NPAAA clade</taxon>
        <taxon>Hologalegina</taxon>
        <taxon>IRL clade</taxon>
        <taxon>Trifolieae</taxon>
        <taxon>Trifolium</taxon>
    </lineage>
</organism>
<keyword evidence="1" id="KW-0472">Membrane</keyword>
<dbReference type="EMBL" id="LXQA010106167">
    <property type="protein sequence ID" value="MCI17595.1"/>
    <property type="molecule type" value="Genomic_DNA"/>
</dbReference>
<name>A0A392Q2X4_9FABA</name>
<evidence type="ECO:0000256" key="1">
    <source>
        <dbReference type="SAM" id="Phobius"/>
    </source>
</evidence>